<dbReference type="Pfam" id="PF07690">
    <property type="entry name" value="MFS_1"/>
    <property type="match status" value="1"/>
</dbReference>
<dbReference type="GO" id="GO:0022857">
    <property type="term" value="F:transmembrane transporter activity"/>
    <property type="evidence" value="ECO:0007669"/>
    <property type="project" value="InterPro"/>
</dbReference>
<evidence type="ECO:0000313" key="9">
    <source>
        <dbReference type="EMBL" id="KZD24917.1"/>
    </source>
</evidence>
<dbReference type="OrthoDB" id="7283458at2"/>
<feature type="transmembrane region" description="Helical" evidence="7">
    <location>
        <begin position="158"/>
        <end position="176"/>
    </location>
</feature>
<evidence type="ECO:0000256" key="6">
    <source>
        <dbReference type="ARBA" id="ARBA00023136"/>
    </source>
</evidence>
<dbReference type="PANTHER" id="PTHR23517:SF13">
    <property type="entry name" value="MAJOR FACILITATOR SUPERFAMILY MFS_1"/>
    <property type="match status" value="1"/>
</dbReference>
<comment type="caution">
    <text evidence="9">The sequence shown here is derived from an EMBL/GenBank/DDBJ whole genome shotgun (WGS) entry which is preliminary data.</text>
</comment>
<feature type="transmembrane region" description="Helical" evidence="7">
    <location>
        <begin position="102"/>
        <end position="119"/>
    </location>
</feature>
<keyword evidence="6 7" id="KW-0472">Membrane</keyword>
<feature type="transmembrane region" description="Helical" evidence="7">
    <location>
        <begin position="329"/>
        <end position="351"/>
    </location>
</feature>
<dbReference type="InterPro" id="IPR036259">
    <property type="entry name" value="MFS_trans_sf"/>
</dbReference>
<protein>
    <recommendedName>
        <fullName evidence="8">Major facilitator superfamily (MFS) profile domain-containing protein</fullName>
    </recommendedName>
</protein>
<evidence type="ECO:0000256" key="7">
    <source>
        <dbReference type="SAM" id="Phobius"/>
    </source>
</evidence>
<gene>
    <name evidence="9" type="ORF">A4A58_21220</name>
</gene>
<evidence type="ECO:0000256" key="1">
    <source>
        <dbReference type="ARBA" id="ARBA00004651"/>
    </source>
</evidence>
<accession>A0A164AJN7</accession>
<keyword evidence="10" id="KW-1185">Reference proteome</keyword>
<evidence type="ECO:0000256" key="3">
    <source>
        <dbReference type="ARBA" id="ARBA00022475"/>
    </source>
</evidence>
<dbReference type="InterPro" id="IPR050171">
    <property type="entry name" value="MFS_Transporters"/>
</dbReference>
<proteinExistence type="predicted"/>
<dbReference type="SUPFAM" id="SSF103473">
    <property type="entry name" value="MFS general substrate transporter"/>
    <property type="match status" value="1"/>
</dbReference>
<feature type="transmembrane region" description="Helical" evidence="7">
    <location>
        <begin position="72"/>
        <end position="90"/>
    </location>
</feature>
<feature type="transmembrane region" description="Helical" evidence="7">
    <location>
        <begin position="268"/>
        <end position="289"/>
    </location>
</feature>
<feature type="transmembrane region" description="Helical" evidence="7">
    <location>
        <begin position="40"/>
        <end position="60"/>
    </location>
</feature>
<dbReference type="PROSITE" id="PS50850">
    <property type="entry name" value="MFS"/>
    <property type="match status" value="1"/>
</dbReference>
<feature type="domain" description="Major facilitator superfamily (MFS) profile" evidence="8">
    <location>
        <begin position="1"/>
        <end position="387"/>
    </location>
</feature>
<feature type="transmembrane region" description="Helical" evidence="7">
    <location>
        <begin position="240"/>
        <end position="261"/>
    </location>
</feature>
<dbReference type="RefSeq" id="WP_068730746.1">
    <property type="nucleotide sequence ID" value="NZ_LVYV01000002.1"/>
</dbReference>
<dbReference type="InterPro" id="IPR005829">
    <property type="entry name" value="Sugar_transporter_CS"/>
</dbReference>
<dbReference type="PANTHER" id="PTHR23517">
    <property type="entry name" value="RESISTANCE PROTEIN MDTM, PUTATIVE-RELATED-RELATED"/>
    <property type="match status" value="1"/>
</dbReference>
<feature type="transmembrane region" description="Helical" evidence="7">
    <location>
        <begin position="131"/>
        <end position="152"/>
    </location>
</feature>
<dbReference type="EMBL" id="LVYV01000002">
    <property type="protein sequence ID" value="KZD24917.1"/>
    <property type="molecule type" value="Genomic_DNA"/>
</dbReference>
<comment type="subcellular location">
    <subcellularLocation>
        <location evidence="1">Cell membrane</location>
        <topology evidence="1">Multi-pass membrane protein</topology>
    </subcellularLocation>
</comment>
<dbReference type="GO" id="GO:0005886">
    <property type="term" value="C:plasma membrane"/>
    <property type="evidence" value="ECO:0007669"/>
    <property type="project" value="UniProtKB-SubCell"/>
</dbReference>
<feature type="transmembrane region" description="Helical" evidence="7">
    <location>
        <begin position="7"/>
        <end position="28"/>
    </location>
</feature>
<feature type="transmembrane region" description="Helical" evidence="7">
    <location>
        <begin position="295"/>
        <end position="317"/>
    </location>
</feature>
<organism evidence="9 10">
    <name type="scientific">Tardiphaga robiniae</name>
    <dbReference type="NCBI Taxonomy" id="943830"/>
    <lineage>
        <taxon>Bacteria</taxon>
        <taxon>Pseudomonadati</taxon>
        <taxon>Pseudomonadota</taxon>
        <taxon>Alphaproteobacteria</taxon>
        <taxon>Hyphomicrobiales</taxon>
        <taxon>Nitrobacteraceae</taxon>
        <taxon>Tardiphaga</taxon>
    </lineage>
</organism>
<dbReference type="PROSITE" id="PS00216">
    <property type="entry name" value="SUGAR_TRANSPORT_1"/>
    <property type="match status" value="1"/>
</dbReference>
<dbReference type="InterPro" id="IPR011701">
    <property type="entry name" value="MFS"/>
</dbReference>
<feature type="transmembrane region" description="Helical" evidence="7">
    <location>
        <begin position="213"/>
        <end position="234"/>
    </location>
</feature>
<keyword evidence="5 7" id="KW-1133">Transmembrane helix</keyword>
<evidence type="ECO:0000313" key="10">
    <source>
        <dbReference type="Proteomes" id="UP000076574"/>
    </source>
</evidence>
<dbReference type="InterPro" id="IPR020846">
    <property type="entry name" value="MFS_dom"/>
</dbReference>
<evidence type="ECO:0000256" key="4">
    <source>
        <dbReference type="ARBA" id="ARBA00022692"/>
    </source>
</evidence>
<evidence type="ECO:0000256" key="2">
    <source>
        <dbReference type="ARBA" id="ARBA00022448"/>
    </source>
</evidence>
<dbReference type="Proteomes" id="UP000076574">
    <property type="component" value="Unassembled WGS sequence"/>
</dbReference>
<feature type="transmembrane region" description="Helical" evidence="7">
    <location>
        <begin position="363"/>
        <end position="383"/>
    </location>
</feature>
<keyword evidence="3" id="KW-1003">Cell membrane</keyword>
<name>A0A164AJN7_9BRAD</name>
<sequence length="387" mass="40469">MTRRASIIFQIATLGTVAMFASAPTPLYRIYQDHWNLSPVMVTTVFSAYALSLLVALLTVGGLSDYIGRRPVMFSALILNVVALLVFITADSVVALITARTIQGFATGIAFGTIGAAMLDLNRAHGSLMNSLTPVTGTGIGALLSGVLVSYAPMPTQLVYLLLLVATLIQAVLLWWMPETVARRPGAWASLRPIVIVPPHVRQPLTLVSPGNVAVWALGGFYLSLMPSLLRLITGSNSPLLGGLAVTALTLSGAASMLVARKWPGTTILIRSMACLILGVLITLGGVYTQSIPQLLIGTVIAGFGFGAGFFGSIRTVVPLVPAHERAGLLSVIFIICYLAFSLPTIVAGLAIPTLGLPLTLDIYGAAVIVLATISLIAALASVRQAS</sequence>
<keyword evidence="2" id="KW-0813">Transport</keyword>
<evidence type="ECO:0000259" key="8">
    <source>
        <dbReference type="PROSITE" id="PS50850"/>
    </source>
</evidence>
<dbReference type="AlphaFoldDB" id="A0A164AJN7"/>
<reference evidence="9 10" key="1">
    <citation type="submission" date="2016-03" db="EMBL/GenBank/DDBJ databases">
        <title>Microsymbionts genomes from the relict species Vavilovia formosa (Stev.) Fed.</title>
        <authorList>
            <person name="Kopat V."/>
            <person name="Chirak E."/>
            <person name="Kimeklis A."/>
            <person name="Andronov E."/>
        </authorList>
    </citation>
    <scope>NUCLEOTIDE SEQUENCE [LARGE SCALE GENOMIC DNA]</scope>
    <source>
        <strain evidence="9 10">Vaf07</strain>
    </source>
</reference>
<evidence type="ECO:0000256" key="5">
    <source>
        <dbReference type="ARBA" id="ARBA00022989"/>
    </source>
</evidence>
<keyword evidence="4 7" id="KW-0812">Transmembrane</keyword>
<dbReference type="Gene3D" id="1.20.1250.20">
    <property type="entry name" value="MFS general substrate transporter like domains"/>
    <property type="match status" value="1"/>
</dbReference>